<dbReference type="OrthoDB" id="48988at2759"/>
<dbReference type="PANTHER" id="PTHR42686">
    <property type="entry name" value="GH17980P-RELATED"/>
    <property type="match status" value="1"/>
</dbReference>
<sequence length="339" mass="38166">MTSYVDGFHYPGASQRMSYKKFGETDMELSLLGFGGGGLSGFYEEFEEDDAVEVVREALKNGINYIDTAPYYGEGRSETIIGKALKGIPRKAYYISTKVGRYCTKIDEQFNYSAEKIKSRFEISLKLLGLEYVDMIIVHDVEFAKMKDILEEALPTLQDIVKSGKARYIGISGYPLSRLWDVINRTNIKLDFVMCYGRDTLIDSSLDKYYPLFKSKGLGIVSAAATALQMLTNAGPQPWHPACDSIKQLCSKASDYCKEKGVELGILAIHHTLISPNTETLLVGMNSMDILQANLELLFNKLTPAEEEVLSYIQKHILNRSDNLNWEGEELKKFNMVMD</sequence>
<organism evidence="2 3">
    <name type="scientific">Nezara viridula</name>
    <name type="common">Southern green stink bug</name>
    <name type="synonym">Cimex viridulus</name>
    <dbReference type="NCBI Taxonomy" id="85310"/>
    <lineage>
        <taxon>Eukaryota</taxon>
        <taxon>Metazoa</taxon>
        <taxon>Ecdysozoa</taxon>
        <taxon>Arthropoda</taxon>
        <taxon>Hexapoda</taxon>
        <taxon>Insecta</taxon>
        <taxon>Pterygota</taxon>
        <taxon>Neoptera</taxon>
        <taxon>Paraneoptera</taxon>
        <taxon>Hemiptera</taxon>
        <taxon>Heteroptera</taxon>
        <taxon>Panheteroptera</taxon>
        <taxon>Pentatomomorpha</taxon>
        <taxon>Pentatomoidea</taxon>
        <taxon>Pentatomidae</taxon>
        <taxon>Pentatominae</taxon>
        <taxon>Nezara</taxon>
    </lineage>
</organism>
<protein>
    <recommendedName>
        <fullName evidence="1">NADP-dependent oxidoreductase domain-containing protein</fullName>
    </recommendedName>
</protein>
<evidence type="ECO:0000313" key="3">
    <source>
        <dbReference type="Proteomes" id="UP001152798"/>
    </source>
</evidence>
<proteinExistence type="predicted"/>
<dbReference type="PANTHER" id="PTHR42686:SF1">
    <property type="entry name" value="GH17980P-RELATED"/>
    <property type="match status" value="1"/>
</dbReference>
<reference evidence="2" key="1">
    <citation type="submission" date="2022-01" db="EMBL/GenBank/DDBJ databases">
        <authorList>
            <person name="King R."/>
        </authorList>
    </citation>
    <scope>NUCLEOTIDE SEQUENCE</scope>
</reference>
<keyword evidence="3" id="KW-1185">Reference proteome</keyword>
<dbReference type="SUPFAM" id="SSF51430">
    <property type="entry name" value="NAD(P)-linked oxidoreductase"/>
    <property type="match status" value="1"/>
</dbReference>
<gene>
    <name evidence="2" type="ORF">NEZAVI_LOCUS6804</name>
</gene>
<dbReference type="InterPro" id="IPR036812">
    <property type="entry name" value="NAD(P)_OxRdtase_dom_sf"/>
</dbReference>
<dbReference type="EMBL" id="OV725079">
    <property type="protein sequence ID" value="CAH1396829.1"/>
    <property type="molecule type" value="Genomic_DNA"/>
</dbReference>
<dbReference type="GO" id="GO:0005829">
    <property type="term" value="C:cytosol"/>
    <property type="evidence" value="ECO:0007669"/>
    <property type="project" value="TreeGrafter"/>
</dbReference>
<dbReference type="AlphaFoldDB" id="A0A9P0H7M4"/>
<accession>A0A9P0H7M4</accession>
<evidence type="ECO:0000313" key="2">
    <source>
        <dbReference type="EMBL" id="CAH1396829.1"/>
    </source>
</evidence>
<dbReference type="GO" id="GO:0016491">
    <property type="term" value="F:oxidoreductase activity"/>
    <property type="evidence" value="ECO:0007669"/>
    <property type="project" value="InterPro"/>
</dbReference>
<dbReference type="Gene3D" id="3.20.20.100">
    <property type="entry name" value="NADP-dependent oxidoreductase domain"/>
    <property type="match status" value="1"/>
</dbReference>
<feature type="domain" description="NADP-dependent oxidoreductase" evidence="1">
    <location>
        <begin position="32"/>
        <end position="306"/>
    </location>
</feature>
<name>A0A9P0H7M4_NEZVI</name>
<dbReference type="InterPro" id="IPR020471">
    <property type="entry name" value="AKR"/>
</dbReference>
<dbReference type="Proteomes" id="UP001152798">
    <property type="component" value="Chromosome 3"/>
</dbReference>
<dbReference type="Pfam" id="PF00248">
    <property type="entry name" value="Aldo_ket_red"/>
    <property type="match status" value="1"/>
</dbReference>
<evidence type="ECO:0000259" key="1">
    <source>
        <dbReference type="Pfam" id="PF00248"/>
    </source>
</evidence>
<dbReference type="InterPro" id="IPR023210">
    <property type="entry name" value="NADP_OxRdtase_dom"/>
</dbReference>
<dbReference type="PRINTS" id="PR00069">
    <property type="entry name" value="ALDKETRDTASE"/>
</dbReference>